<protein>
    <submittedName>
        <fullName evidence="1">Uncharacterized protein</fullName>
    </submittedName>
</protein>
<accession>A0ACC2N3N0</accession>
<gene>
    <name evidence="1" type="ORF">QAD02_007331</name>
</gene>
<comment type="caution">
    <text evidence="1">The sequence shown here is derived from an EMBL/GenBank/DDBJ whole genome shotgun (WGS) entry which is preliminary data.</text>
</comment>
<name>A0ACC2N3N0_9HYME</name>
<dbReference type="EMBL" id="CM056744">
    <property type="protein sequence ID" value="KAJ8665669.1"/>
    <property type="molecule type" value="Genomic_DNA"/>
</dbReference>
<sequence length="123" mass="13415">MPRGNHGKNCKDDGCTVLVSLSQFLHDLSSHRDDIVFTSQDSVTGKIVSVSEEAIDKAILNEVDESDDASAATCVAGWLKKKITGVHVCEKCSDSMLSRIVTKSHMYVFSKKTSEGQKLNVLI</sequence>
<keyword evidence="2" id="KW-1185">Reference proteome</keyword>
<proteinExistence type="predicted"/>
<reference evidence="1" key="1">
    <citation type="submission" date="2023-04" db="EMBL/GenBank/DDBJ databases">
        <title>A chromosome-level genome assembly of the parasitoid wasp Eretmocerus hayati.</title>
        <authorList>
            <person name="Zhong Y."/>
            <person name="Liu S."/>
            <person name="Liu Y."/>
        </authorList>
    </citation>
    <scope>NUCLEOTIDE SEQUENCE</scope>
    <source>
        <strain evidence="1">ZJU_SS_LIU_2023</strain>
    </source>
</reference>
<evidence type="ECO:0000313" key="2">
    <source>
        <dbReference type="Proteomes" id="UP001239111"/>
    </source>
</evidence>
<organism evidence="1 2">
    <name type="scientific">Eretmocerus hayati</name>
    <dbReference type="NCBI Taxonomy" id="131215"/>
    <lineage>
        <taxon>Eukaryota</taxon>
        <taxon>Metazoa</taxon>
        <taxon>Ecdysozoa</taxon>
        <taxon>Arthropoda</taxon>
        <taxon>Hexapoda</taxon>
        <taxon>Insecta</taxon>
        <taxon>Pterygota</taxon>
        <taxon>Neoptera</taxon>
        <taxon>Endopterygota</taxon>
        <taxon>Hymenoptera</taxon>
        <taxon>Apocrita</taxon>
        <taxon>Proctotrupomorpha</taxon>
        <taxon>Chalcidoidea</taxon>
        <taxon>Aphelinidae</taxon>
        <taxon>Aphelininae</taxon>
        <taxon>Eretmocerus</taxon>
    </lineage>
</organism>
<evidence type="ECO:0000313" key="1">
    <source>
        <dbReference type="EMBL" id="KAJ8665669.1"/>
    </source>
</evidence>
<dbReference type="Proteomes" id="UP001239111">
    <property type="component" value="Chromosome 4"/>
</dbReference>